<dbReference type="KEGG" id="wma:WM2015_814"/>
<name>A0A0K0XU66_9GAMM</name>
<accession>A0A0K0XU66</accession>
<organism evidence="1 2">
    <name type="scientific">Wenzhouxiangella marina</name>
    <dbReference type="NCBI Taxonomy" id="1579979"/>
    <lineage>
        <taxon>Bacteria</taxon>
        <taxon>Pseudomonadati</taxon>
        <taxon>Pseudomonadota</taxon>
        <taxon>Gammaproteobacteria</taxon>
        <taxon>Chromatiales</taxon>
        <taxon>Wenzhouxiangellaceae</taxon>
        <taxon>Wenzhouxiangella</taxon>
    </lineage>
</organism>
<evidence type="ECO:0000313" key="1">
    <source>
        <dbReference type="EMBL" id="AKS41195.1"/>
    </source>
</evidence>
<dbReference type="EMBL" id="CP012154">
    <property type="protein sequence ID" value="AKS41195.1"/>
    <property type="molecule type" value="Genomic_DNA"/>
</dbReference>
<reference evidence="1 2" key="1">
    <citation type="submission" date="2015-07" db="EMBL/GenBank/DDBJ databases">
        <authorList>
            <person name="Noorani M."/>
        </authorList>
    </citation>
    <scope>NUCLEOTIDE SEQUENCE [LARGE SCALE GENOMIC DNA]</scope>
    <source>
        <strain evidence="1 2">KCTC 42284</strain>
    </source>
</reference>
<dbReference type="Proteomes" id="UP000066624">
    <property type="component" value="Chromosome"/>
</dbReference>
<gene>
    <name evidence="1" type="ORF">WM2015_814</name>
</gene>
<sequence>MILRSITEHVRDQNWFAVFLDFPVGVIDLEGSVIVLAAERRVCRMILPGHRESVRNGSDESRAYSPDLPAWHIQRPHKR</sequence>
<proteinExistence type="predicted"/>
<dbReference type="STRING" id="1579979.WM2015_814"/>
<dbReference type="AlphaFoldDB" id="A0A0K0XU66"/>
<evidence type="ECO:0000313" key="2">
    <source>
        <dbReference type="Proteomes" id="UP000066624"/>
    </source>
</evidence>
<keyword evidence="2" id="KW-1185">Reference proteome</keyword>
<dbReference type="RefSeq" id="WP_049724850.1">
    <property type="nucleotide sequence ID" value="NZ_CP012154.1"/>
</dbReference>
<protein>
    <submittedName>
        <fullName evidence="1">Uncharacterized protein</fullName>
    </submittedName>
</protein>